<keyword evidence="3" id="KW-0862">Zinc</keyword>
<evidence type="ECO:0000256" key="4">
    <source>
        <dbReference type="SAM" id="Phobius"/>
    </source>
</evidence>
<keyword evidence="4" id="KW-0472">Membrane</keyword>
<feature type="transmembrane region" description="Helical" evidence="4">
    <location>
        <begin position="123"/>
        <end position="140"/>
    </location>
</feature>
<keyword evidence="4" id="KW-0812">Transmembrane</keyword>
<evidence type="ECO:0000256" key="1">
    <source>
        <dbReference type="ARBA" id="ARBA00022723"/>
    </source>
</evidence>
<keyword evidence="2" id="KW-0863">Zinc-finger</keyword>
<evidence type="ECO:0000256" key="3">
    <source>
        <dbReference type="ARBA" id="ARBA00022833"/>
    </source>
</evidence>
<dbReference type="PANTHER" id="PTHR33248">
    <property type="entry name" value="ZINC ION-BINDING PROTEIN"/>
    <property type="match status" value="1"/>
</dbReference>
<dbReference type="InterPro" id="IPR010666">
    <property type="entry name" value="Znf_GRF"/>
</dbReference>
<dbReference type="Proteomes" id="UP001428341">
    <property type="component" value="Unassembled WGS sequence"/>
</dbReference>
<sequence>MSTSRNASSSSTYNRRRDLPKINGGIIKFYNIVCYCRRRVEIKVSESQTNPNKIYYTCPNDPSCGFFRWWKPSTDEAIEIEAALQRFEEEATDRASEIQQFNIEDFHNRFINIEGLLHKNKKYQITITVITILVLLVLYCKEC</sequence>
<evidence type="ECO:0000259" key="5">
    <source>
        <dbReference type="Pfam" id="PF06839"/>
    </source>
</evidence>
<organism evidence="6 7">
    <name type="scientific">Citrus x changshan-huyou</name>
    <dbReference type="NCBI Taxonomy" id="2935761"/>
    <lineage>
        <taxon>Eukaryota</taxon>
        <taxon>Viridiplantae</taxon>
        <taxon>Streptophyta</taxon>
        <taxon>Embryophyta</taxon>
        <taxon>Tracheophyta</taxon>
        <taxon>Spermatophyta</taxon>
        <taxon>Magnoliopsida</taxon>
        <taxon>eudicotyledons</taxon>
        <taxon>Gunneridae</taxon>
        <taxon>Pentapetalae</taxon>
        <taxon>rosids</taxon>
        <taxon>malvids</taxon>
        <taxon>Sapindales</taxon>
        <taxon>Rutaceae</taxon>
        <taxon>Aurantioideae</taxon>
        <taxon>Citrus</taxon>
    </lineage>
</organism>
<evidence type="ECO:0000256" key="2">
    <source>
        <dbReference type="ARBA" id="ARBA00022771"/>
    </source>
</evidence>
<feature type="domain" description="GRF-type" evidence="5">
    <location>
        <begin position="33"/>
        <end position="69"/>
    </location>
</feature>
<keyword evidence="7" id="KW-1185">Reference proteome</keyword>
<dbReference type="EMBL" id="JBCGBO010000004">
    <property type="protein sequence ID" value="KAK9210219.1"/>
    <property type="molecule type" value="Genomic_DNA"/>
</dbReference>
<evidence type="ECO:0000313" key="6">
    <source>
        <dbReference type="EMBL" id="KAK9210219.1"/>
    </source>
</evidence>
<evidence type="ECO:0000313" key="7">
    <source>
        <dbReference type="Proteomes" id="UP001428341"/>
    </source>
</evidence>
<name>A0AAP0QNL4_9ROSI</name>
<proteinExistence type="predicted"/>
<accession>A0AAP0QNL4</accession>
<keyword evidence="4" id="KW-1133">Transmembrane helix</keyword>
<dbReference type="AlphaFoldDB" id="A0AAP0QNL4"/>
<dbReference type="Pfam" id="PF06839">
    <property type="entry name" value="Zn_ribbon_GRF"/>
    <property type="match status" value="1"/>
</dbReference>
<gene>
    <name evidence="6" type="ORF">WN944_002589</name>
</gene>
<keyword evidence="1" id="KW-0479">Metal-binding</keyword>
<comment type="caution">
    <text evidence="6">The sequence shown here is derived from an EMBL/GenBank/DDBJ whole genome shotgun (WGS) entry which is preliminary data.</text>
</comment>
<dbReference type="GO" id="GO:0008270">
    <property type="term" value="F:zinc ion binding"/>
    <property type="evidence" value="ECO:0007669"/>
    <property type="project" value="UniProtKB-KW"/>
</dbReference>
<protein>
    <recommendedName>
        <fullName evidence="5">GRF-type domain-containing protein</fullName>
    </recommendedName>
</protein>
<reference evidence="6 7" key="1">
    <citation type="submission" date="2024-05" db="EMBL/GenBank/DDBJ databases">
        <title>Haplotype-resolved chromosome-level genome assembly of Huyou (Citrus changshanensis).</title>
        <authorList>
            <person name="Miao C."/>
            <person name="Chen W."/>
            <person name="Wu Y."/>
            <person name="Wang L."/>
            <person name="Zhao S."/>
            <person name="Grierson D."/>
            <person name="Xu C."/>
            <person name="Chen K."/>
        </authorList>
    </citation>
    <scope>NUCLEOTIDE SEQUENCE [LARGE SCALE GENOMIC DNA]</scope>
    <source>
        <strain evidence="6">01-14</strain>
        <tissue evidence="6">Leaf</tissue>
    </source>
</reference>